<dbReference type="EMBL" id="KV007466">
    <property type="protein sequence ID" value="KZV31489.1"/>
    <property type="molecule type" value="Genomic_DNA"/>
</dbReference>
<reference evidence="2 3" key="1">
    <citation type="journal article" date="2015" name="Proc. Natl. Acad. Sci. U.S.A.">
        <title>The resurrection genome of Boea hygrometrica: A blueprint for survival of dehydration.</title>
        <authorList>
            <person name="Xiao L."/>
            <person name="Yang G."/>
            <person name="Zhang L."/>
            <person name="Yang X."/>
            <person name="Zhao S."/>
            <person name="Ji Z."/>
            <person name="Zhou Q."/>
            <person name="Hu M."/>
            <person name="Wang Y."/>
            <person name="Chen M."/>
            <person name="Xu Y."/>
            <person name="Jin H."/>
            <person name="Xiao X."/>
            <person name="Hu G."/>
            <person name="Bao F."/>
            <person name="Hu Y."/>
            <person name="Wan P."/>
            <person name="Li L."/>
            <person name="Deng X."/>
            <person name="Kuang T."/>
            <person name="Xiang C."/>
            <person name="Zhu J.K."/>
            <person name="Oliver M.J."/>
            <person name="He Y."/>
        </authorList>
    </citation>
    <scope>NUCLEOTIDE SEQUENCE [LARGE SCALE GENOMIC DNA]</scope>
    <source>
        <strain evidence="3">cv. XS01</strain>
    </source>
</reference>
<feature type="region of interest" description="Disordered" evidence="1">
    <location>
        <begin position="157"/>
        <end position="182"/>
    </location>
</feature>
<sequence>MQMLCMRHRITTEGSTNKGAKELKHNSKNPQQQWPRGQFTVWHQQQIQPADATKPASEISNNANQNDVVEHYLRLVLNQKLDNQTTGLNIAGNLQKLLDQSINWKLKSRLYTTHIQSAGGNHRSVIIGARQPITARWRHSKPVVTTPTIALDFSGTTQQSASHNVAPNQGTTELTTRNQQLSRSSPRSFCSFKWLAIERKVHREPSATEITQIFDGERRKSREE</sequence>
<dbReference type="Proteomes" id="UP000250235">
    <property type="component" value="Unassembled WGS sequence"/>
</dbReference>
<organism evidence="2 3">
    <name type="scientific">Dorcoceras hygrometricum</name>
    <dbReference type="NCBI Taxonomy" id="472368"/>
    <lineage>
        <taxon>Eukaryota</taxon>
        <taxon>Viridiplantae</taxon>
        <taxon>Streptophyta</taxon>
        <taxon>Embryophyta</taxon>
        <taxon>Tracheophyta</taxon>
        <taxon>Spermatophyta</taxon>
        <taxon>Magnoliopsida</taxon>
        <taxon>eudicotyledons</taxon>
        <taxon>Gunneridae</taxon>
        <taxon>Pentapetalae</taxon>
        <taxon>asterids</taxon>
        <taxon>lamiids</taxon>
        <taxon>Lamiales</taxon>
        <taxon>Gesneriaceae</taxon>
        <taxon>Didymocarpoideae</taxon>
        <taxon>Trichosporeae</taxon>
        <taxon>Loxocarpinae</taxon>
        <taxon>Dorcoceras</taxon>
    </lineage>
</organism>
<dbReference type="AlphaFoldDB" id="A0A2Z7BDJ4"/>
<evidence type="ECO:0000313" key="2">
    <source>
        <dbReference type="EMBL" id="KZV31489.1"/>
    </source>
</evidence>
<name>A0A2Z7BDJ4_9LAMI</name>
<evidence type="ECO:0000313" key="3">
    <source>
        <dbReference type="Proteomes" id="UP000250235"/>
    </source>
</evidence>
<gene>
    <name evidence="2" type="ORF">F511_28085</name>
</gene>
<protein>
    <submittedName>
        <fullName evidence="2">Inositol-1,4,5-triphosphate-5-phosphatase</fullName>
    </submittedName>
</protein>
<evidence type="ECO:0000256" key="1">
    <source>
        <dbReference type="SAM" id="MobiDB-lite"/>
    </source>
</evidence>
<accession>A0A2Z7BDJ4</accession>
<keyword evidence="3" id="KW-1185">Reference proteome</keyword>
<proteinExistence type="predicted"/>